<dbReference type="SMART" id="SM00730">
    <property type="entry name" value="PSN"/>
    <property type="match status" value="1"/>
</dbReference>
<evidence type="ECO:0000256" key="6">
    <source>
        <dbReference type="ARBA" id="ARBA00022989"/>
    </source>
</evidence>
<keyword evidence="3 8" id="KW-0812">Transmembrane</keyword>
<keyword evidence="4" id="KW-0378">Hydrolase</keyword>
<accession>A0A4D9D633</accession>
<feature type="transmembrane region" description="Helical" evidence="8">
    <location>
        <begin position="325"/>
        <end position="343"/>
    </location>
</feature>
<keyword evidence="5" id="KW-0256">Endoplasmic reticulum</keyword>
<comment type="subcellular location">
    <subcellularLocation>
        <location evidence="1">Endoplasmic reticulum membrane</location>
        <topology evidence="1">Multi-pass membrane protein</topology>
    </subcellularLocation>
</comment>
<dbReference type="AlphaFoldDB" id="A0A4D9D633"/>
<dbReference type="PANTHER" id="PTHR12174">
    <property type="entry name" value="SIGNAL PEPTIDE PEPTIDASE"/>
    <property type="match status" value="1"/>
</dbReference>
<evidence type="ECO:0000256" key="4">
    <source>
        <dbReference type="ARBA" id="ARBA00022801"/>
    </source>
</evidence>
<evidence type="ECO:0000256" key="2">
    <source>
        <dbReference type="ARBA" id="ARBA00006859"/>
    </source>
</evidence>
<feature type="transmembrane region" description="Helical" evidence="8">
    <location>
        <begin position="153"/>
        <end position="173"/>
    </location>
</feature>
<dbReference type="GO" id="GO:0042500">
    <property type="term" value="F:aspartic endopeptidase activity, intramembrane cleaving"/>
    <property type="evidence" value="ECO:0007669"/>
    <property type="project" value="InterPro"/>
</dbReference>
<feature type="transmembrane region" description="Helical" evidence="8">
    <location>
        <begin position="276"/>
        <end position="295"/>
    </location>
</feature>
<dbReference type="InterPro" id="IPR006639">
    <property type="entry name" value="Preselin/SPP"/>
</dbReference>
<evidence type="ECO:0000256" key="3">
    <source>
        <dbReference type="ARBA" id="ARBA00022692"/>
    </source>
</evidence>
<dbReference type="GO" id="GO:0098553">
    <property type="term" value="C:lumenal side of endoplasmic reticulum membrane"/>
    <property type="evidence" value="ECO:0007669"/>
    <property type="project" value="TreeGrafter"/>
</dbReference>
<proteinExistence type="inferred from homology"/>
<feature type="transmembrane region" description="Helical" evidence="8">
    <location>
        <begin position="445"/>
        <end position="464"/>
    </location>
</feature>
<reference evidence="9 10" key="1">
    <citation type="submission" date="2019-01" db="EMBL/GenBank/DDBJ databases">
        <title>Nuclear Genome Assembly of the Microalgal Biofuel strain Nannochloropsis salina CCMP1776.</title>
        <authorList>
            <person name="Hovde B."/>
        </authorList>
    </citation>
    <scope>NUCLEOTIDE SEQUENCE [LARGE SCALE GENOMIC DNA]</scope>
    <source>
        <strain evidence="9 10">CCMP1776</strain>
    </source>
</reference>
<protein>
    <submittedName>
        <fullName evidence="9">Uncharacterized protein</fullName>
    </submittedName>
</protein>
<dbReference type="OrthoDB" id="29661at2759"/>
<dbReference type="Proteomes" id="UP000355283">
    <property type="component" value="Unassembled WGS sequence"/>
</dbReference>
<keyword evidence="6 8" id="KW-1133">Transmembrane helix</keyword>
<name>A0A4D9D633_9STRA</name>
<evidence type="ECO:0000313" key="10">
    <source>
        <dbReference type="Proteomes" id="UP000355283"/>
    </source>
</evidence>
<keyword evidence="10" id="KW-1185">Reference proteome</keyword>
<dbReference type="Pfam" id="PF04258">
    <property type="entry name" value="Peptidase_A22B"/>
    <property type="match status" value="1"/>
</dbReference>
<dbReference type="PANTHER" id="PTHR12174:SF23">
    <property type="entry name" value="MINOR HISTOCOMPATIBILITY ANTIGEN H13"/>
    <property type="match status" value="1"/>
</dbReference>
<sequence>MDATTMPQSPSGDWRVSLLEVKGLGSTVDMVELQLEGKTSTFDVKPPAETGEGPLKVAKTFYLYGHGHDHTTPLTITLKQGDSTLCTASLPHDKAETTEDWIVLMDAGGRAAGKILVRTQWVSKIYVTPTSTNYILPAAYVLLFGLWSMSNVVLIPVTFNLLATSLAIIYIGCHRSLQLRDKGAMSDEDQLETISKEDAYKFPLIGSCVLFGLYAAFKFFDKDWVNWLLAVYFSIIGAAMLTCTFEPPAAYVLRSSALYGVGPFSLPLLGKMDLRFTQAELAAGVVAVALAGCWFQSKHWMLNNGFGIAFCIQGLERISLGSYKVGAILLTGLFFYDIFWVFGTEVMVTVAKSFDAPIKLLFPRVLATASTKAQHSMLGLGDIVIPGIFIALLLRYDAERKCVSPRASPSAAFSKPFFHVCFLAYGLGLGTTIFVMNYFKAAQPALLYLVPACLLSSFGTALALKEFKALLAYNEEEDEHASVKNEDKKND</sequence>
<gene>
    <name evidence="9" type="ORF">NSK_004571</name>
</gene>
<dbReference type="InterPro" id="IPR007369">
    <property type="entry name" value="Peptidase_A22B_SPP"/>
</dbReference>
<keyword evidence="7 8" id="KW-0472">Membrane</keyword>
<feature type="transmembrane region" description="Helical" evidence="8">
    <location>
        <begin position="377"/>
        <end position="396"/>
    </location>
</feature>
<comment type="caution">
    <text evidence="9">The sequence shown here is derived from an EMBL/GenBank/DDBJ whole genome shotgun (WGS) entry which is preliminary data.</text>
</comment>
<feature type="transmembrane region" description="Helical" evidence="8">
    <location>
        <begin position="226"/>
        <end position="244"/>
    </location>
</feature>
<evidence type="ECO:0000256" key="7">
    <source>
        <dbReference type="ARBA" id="ARBA00023136"/>
    </source>
</evidence>
<feature type="transmembrane region" description="Helical" evidence="8">
    <location>
        <begin position="417"/>
        <end position="439"/>
    </location>
</feature>
<dbReference type="GO" id="GO:0098554">
    <property type="term" value="C:cytoplasmic side of endoplasmic reticulum membrane"/>
    <property type="evidence" value="ECO:0007669"/>
    <property type="project" value="TreeGrafter"/>
</dbReference>
<dbReference type="GO" id="GO:0006465">
    <property type="term" value="P:signal peptide processing"/>
    <property type="evidence" value="ECO:0007669"/>
    <property type="project" value="TreeGrafter"/>
</dbReference>
<organism evidence="9 10">
    <name type="scientific">Nannochloropsis salina CCMP1776</name>
    <dbReference type="NCBI Taxonomy" id="1027361"/>
    <lineage>
        <taxon>Eukaryota</taxon>
        <taxon>Sar</taxon>
        <taxon>Stramenopiles</taxon>
        <taxon>Ochrophyta</taxon>
        <taxon>Eustigmatophyceae</taxon>
        <taxon>Eustigmatales</taxon>
        <taxon>Monodopsidaceae</taxon>
        <taxon>Microchloropsis</taxon>
        <taxon>Microchloropsis salina</taxon>
    </lineage>
</organism>
<evidence type="ECO:0000256" key="8">
    <source>
        <dbReference type="SAM" id="Phobius"/>
    </source>
</evidence>
<feature type="transmembrane region" description="Helical" evidence="8">
    <location>
        <begin position="125"/>
        <end position="147"/>
    </location>
</feature>
<evidence type="ECO:0000256" key="1">
    <source>
        <dbReference type="ARBA" id="ARBA00004477"/>
    </source>
</evidence>
<evidence type="ECO:0000256" key="5">
    <source>
        <dbReference type="ARBA" id="ARBA00022824"/>
    </source>
</evidence>
<dbReference type="GO" id="GO:0033619">
    <property type="term" value="P:membrane protein proteolysis"/>
    <property type="evidence" value="ECO:0007669"/>
    <property type="project" value="TreeGrafter"/>
</dbReference>
<evidence type="ECO:0000313" key="9">
    <source>
        <dbReference type="EMBL" id="TFJ84098.1"/>
    </source>
</evidence>
<comment type="similarity">
    <text evidence="2">Belongs to the peptidase A22B family.</text>
</comment>
<dbReference type="EMBL" id="SDOX01000020">
    <property type="protein sequence ID" value="TFJ84098.1"/>
    <property type="molecule type" value="Genomic_DNA"/>
</dbReference>